<comment type="caution">
    <text evidence="2">The sequence shown here is derived from an EMBL/GenBank/DDBJ whole genome shotgun (WGS) entry which is preliminary data.</text>
</comment>
<dbReference type="RefSeq" id="WP_168036980.1">
    <property type="nucleotide sequence ID" value="NZ_JAATJH010000002.1"/>
</dbReference>
<feature type="signal peptide" evidence="1">
    <location>
        <begin position="1"/>
        <end position="17"/>
    </location>
</feature>
<accession>A0ABX0XB98</accession>
<proteinExistence type="predicted"/>
<protein>
    <submittedName>
        <fullName evidence="2">Uncharacterized protein</fullName>
    </submittedName>
</protein>
<name>A0ABX0XB98_9BACT</name>
<organism evidence="2 3">
    <name type="scientific">Neolewinella antarctica</name>
    <dbReference type="NCBI Taxonomy" id="442734"/>
    <lineage>
        <taxon>Bacteria</taxon>
        <taxon>Pseudomonadati</taxon>
        <taxon>Bacteroidota</taxon>
        <taxon>Saprospiria</taxon>
        <taxon>Saprospirales</taxon>
        <taxon>Lewinellaceae</taxon>
        <taxon>Neolewinella</taxon>
    </lineage>
</organism>
<dbReference type="Proteomes" id="UP000770785">
    <property type="component" value="Unassembled WGS sequence"/>
</dbReference>
<sequence>MKYLFVLSFLLVTPLLAQTAKSSVITEGTWEQNKYWSEVNDLDGRFQLLSPAPFAHRVDTLDGGLGEQVLHTFHFEVPDPTKAENVIYALSYVDYPVGSLHHDSTELIEEFMASTEEEAVIAMRGDLVYASGKEVSTYPARQWRIDYNDGKATARTLAVVAGNRYYELKVFSLKASGPNGSASKFFDSFRLFDPPGEQ</sequence>
<reference evidence="2 3" key="1">
    <citation type="submission" date="2020-03" db="EMBL/GenBank/DDBJ databases">
        <title>Genomic Encyclopedia of Type Strains, Phase IV (KMG-IV): sequencing the most valuable type-strain genomes for metagenomic binning, comparative biology and taxonomic classification.</title>
        <authorList>
            <person name="Goeker M."/>
        </authorList>
    </citation>
    <scope>NUCLEOTIDE SEQUENCE [LARGE SCALE GENOMIC DNA]</scope>
    <source>
        <strain evidence="2 3">DSM 105096</strain>
    </source>
</reference>
<evidence type="ECO:0000313" key="3">
    <source>
        <dbReference type="Proteomes" id="UP000770785"/>
    </source>
</evidence>
<evidence type="ECO:0000256" key="1">
    <source>
        <dbReference type="SAM" id="SignalP"/>
    </source>
</evidence>
<evidence type="ECO:0000313" key="2">
    <source>
        <dbReference type="EMBL" id="NJC26224.1"/>
    </source>
</evidence>
<dbReference type="EMBL" id="JAATJH010000002">
    <property type="protein sequence ID" value="NJC26224.1"/>
    <property type="molecule type" value="Genomic_DNA"/>
</dbReference>
<keyword evidence="3" id="KW-1185">Reference proteome</keyword>
<feature type="chain" id="PRO_5047425690" evidence="1">
    <location>
        <begin position="18"/>
        <end position="198"/>
    </location>
</feature>
<keyword evidence="1" id="KW-0732">Signal</keyword>
<gene>
    <name evidence="2" type="ORF">GGR27_001723</name>
</gene>